<dbReference type="PANTHER" id="PTHR16521:SF3">
    <property type="entry name" value="TYPE-1 ANGIOTENSIN II RECEPTOR-ASSOCIATED PROTEIN"/>
    <property type="match status" value="1"/>
</dbReference>
<organism evidence="6 7">
    <name type="scientific">Mytilus coruscus</name>
    <name type="common">Sea mussel</name>
    <dbReference type="NCBI Taxonomy" id="42192"/>
    <lineage>
        <taxon>Eukaryota</taxon>
        <taxon>Metazoa</taxon>
        <taxon>Spiralia</taxon>
        <taxon>Lophotrochozoa</taxon>
        <taxon>Mollusca</taxon>
        <taxon>Bivalvia</taxon>
        <taxon>Autobranchia</taxon>
        <taxon>Pteriomorphia</taxon>
        <taxon>Mytilida</taxon>
        <taxon>Mytiloidea</taxon>
        <taxon>Mytilidae</taxon>
        <taxon>Mytilinae</taxon>
        <taxon>Mytilus</taxon>
    </lineage>
</organism>
<sequence>MESSKLLLKVTVIIHFILTVWATTSSFLPDSYIYMNLFVLLIGIFSIVHNESSDAVFMFFVLHCFTIVQDMIFLGIYQPIADETVEVPTQPDSVKNRYRFSLGMCITNLIIKPVTAFLLYTVWQERQGNPINLPFSIPGFGDGNNYRPYHDIDRSAEGYVETASTPRVMEDSRLTS</sequence>
<dbReference type="GO" id="GO:0038166">
    <property type="term" value="P:angiotensin-activated signaling pathway"/>
    <property type="evidence" value="ECO:0007669"/>
    <property type="project" value="InterPro"/>
</dbReference>
<evidence type="ECO:0000256" key="3">
    <source>
        <dbReference type="ARBA" id="ARBA00022989"/>
    </source>
</evidence>
<dbReference type="PANTHER" id="PTHR16521">
    <property type="entry name" value="TYPE-1 ANGIOTENSIN II RECEPTOR-ASSOCIATED PROTEIN"/>
    <property type="match status" value="1"/>
</dbReference>
<evidence type="ECO:0000256" key="4">
    <source>
        <dbReference type="ARBA" id="ARBA00023136"/>
    </source>
</evidence>
<evidence type="ECO:0000313" key="6">
    <source>
        <dbReference type="EMBL" id="CAC5418019.1"/>
    </source>
</evidence>
<comment type="subcellular location">
    <subcellularLocation>
        <location evidence="1">Membrane</location>
        <topology evidence="1">Multi-pass membrane protein</topology>
    </subcellularLocation>
</comment>
<gene>
    <name evidence="6" type="ORF">MCOR_50482</name>
</gene>
<reference evidence="6 7" key="1">
    <citation type="submission" date="2020-06" db="EMBL/GenBank/DDBJ databases">
        <authorList>
            <person name="Li R."/>
            <person name="Bekaert M."/>
        </authorList>
    </citation>
    <scope>NUCLEOTIDE SEQUENCE [LARGE SCALE GENOMIC DNA]</scope>
    <source>
        <strain evidence="7">wild</strain>
    </source>
</reference>
<keyword evidence="4 5" id="KW-0472">Membrane</keyword>
<evidence type="ECO:0000256" key="2">
    <source>
        <dbReference type="ARBA" id="ARBA00022692"/>
    </source>
</evidence>
<dbReference type="GO" id="GO:0005886">
    <property type="term" value="C:plasma membrane"/>
    <property type="evidence" value="ECO:0007669"/>
    <property type="project" value="TreeGrafter"/>
</dbReference>
<evidence type="ECO:0000256" key="5">
    <source>
        <dbReference type="SAM" id="Phobius"/>
    </source>
</evidence>
<keyword evidence="7" id="KW-1185">Reference proteome</keyword>
<proteinExistence type="predicted"/>
<evidence type="ECO:0000256" key="1">
    <source>
        <dbReference type="ARBA" id="ARBA00004141"/>
    </source>
</evidence>
<dbReference type="EMBL" id="CACVKT020008847">
    <property type="protein sequence ID" value="CAC5418019.1"/>
    <property type="molecule type" value="Genomic_DNA"/>
</dbReference>
<accession>A0A6J8EB21</accession>
<feature type="transmembrane region" description="Helical" evidence="5">
    <location>
        <begin position="32"/>
        <end position="48"/>
    </location>
</feature>
<dbReference type="Proteomes" id="UP000507470">
    <property type="component" value="Unassembled WGS sequence"/>
</dbReference>
<dbReference type="Pfam" id="PF06396">
    <property type="entry name" value="AGTRAP"/>
    <property type="match status" value="1"/>
</dbReference>
<dbReference type="InterPro" id="IPR009436">
    <property type="entry name" value="AGTRAP"/>
</dbReference>
<dbReference type="OrthoDB" id="8191171at2759"/>
<evidence type="ECO:0000313" key="7">
    <source>
        <dbReference type="Proteomes" id="UP000507470"/>
    </source>
</evidence>
<keyword evidence="2 5" id="KW-0812">Transmembrane</keyword>
<keyword evidence="3 5" id="KW-1133">Transmembrane helix</keyword>
<dbReference type="SMART" id="SM00805">
    <property type="entry name" value="AGTRAP"/>
    <property type="match status" value="1"/>
</dbReference>
<feature type="transmembrane region" description="Helical" evidence="5">
    <location>
        <begin position="55"/>
        <end position="80"/>
    </location>
</feature>
<feature type="transmembrane region" description="Helical" evidence="5">
    <location>
        <begin position="100"/>
        <end position="123"/>
    </location>
</feature>
<name>A0A6J8EB21_MYTCO</name>
<dbReference type="AlphaFoldDB" id="A0A6J8EB21"/>
<protein>
    <submittedName>
        <fullName evidence="6">Uncharacterized protein</fullName>
    </submittedName>
</protein>